<dbReference type="PROSITE" id="PS51005">
    <property type="entry name" value="NAC"/>
    <property type="match status" value="1"/>
</dbReference>
<accession>A0AAP0EIN4</accession>
<evidence type="ECO:0000259" key="6">
    <source>
        <dbReference type="PROSITE" id="PS51005"/>
    </source>
</evidence>
<dbReference type="GO" id="GO:0003677">
    <property type="term" value="F:DNA binding"/>
    <property type="evidence" value="ECO:0007669"/>
    <property type="project" value="UniProtKB-KW"/>
</dbReference>
<feature type="region of interest" description="Disordered" evidence="5">
    <location>
        <begin position="270"/>
        <end position="299"/>
    </location>
</feature>
<dbReference type="SUPFAM" id="SSF101941">
    <property type="entry name" value="NAC domain"/>
    <property type="match status" value="1"/>
</dbReference>
<comment type="caution">
    <text evidence="7">The sequence shown here is derived from an EMBL/GenBank/DDBJ whole genome shotgun (WGS) entry which is preliminary data.</text>
</comment>
<feature type="region of interest" description="Disordered" evidence="5">
    <location>
        <begin position="436"/>
        <end position="463"/>
    </location>
</feature>
<evidence type="ECO:0000256" key="2">
    <source>
        <dbReference type="ARBA" id="ARBA00023125"/>
    </source>
</evidence>
<gene>
    <name evidence="7" type="ORF">Scep_025418</name>
</gene>
<dbReference type="PANTHER" id="PTHR31719">
    <property type="entry name" value="NAC TRANSCRIPTION FACTOR 56"/>
    <property type="match status" value="1"/>
</dbReference>
<evidence type="ECO:0000256" key="3">
    <source>
        <dbReference type="ARBA" id="ARBA00023163"/>
    </source>
</evidence>
<evidence type="ECO:0000313" key="7">
    <source>
        <dbReference type="EMBL" id="KAK9093949.1"/>
    </source>
</evidence>
<name>A0AAP0EIN4_9MAGN</name>
<feature type="domain" description="NAC" evidence="6">
    <location>
        <begin position="106"/>
        <end position="273"/>
    </location>
</feature>
<protein>
    <recommendedName>
        <fullName evidence="6">NAC domain-containing protein</fullName>
    </recommendedName>
</protein>
<dbReference type="EMBL" id="JBBNAG010000011">
    <property type="protein sequence ID" value="KAK9093949.1"/>
    <property type="molecule type" value="Genomic_DNA"/>
</dbReference>
<evidence type="ECO:0000256" key="1">
    <source>
        <dbReference type="ARBA" id="ARBA00023015"/>
    </source>
</evidence>
<feature type="region of interest" description="Disordered" evidence="5">
    <location>
        <begin position="1"/>
        <end position="33"/>
    </location>
</feature>
<keyword evidence="3" id="KW-0804">Transcription</keyword>
<evidence type="ECO:0000256" key="4">
    <source>
        <dbReference type="ARBA" id="ARBA00023242"/>
    </source>
</evidence>
<proteinExistence type="predicted"/>
<dbReference type="GO" id="GO:0006355">
    <property type="term" value="P:regulation of DNA-templated transcription"/>
    <property type="evidence" value="ECO:0007669"/>
    <property type="project" value="InterPro"/>
</dbReference>
<keyword evidence="2" id="KW-0238">DNA-binding</keyword>
<organism evidence="7 8">
    <name type="scientific">Stephania cephalantha</name>
    <dbReference type="NCBI Taxonomy" id="152367"/>
    <lineage>
        <taxon>Eukaryota</taxon>
        <taxon>Viridiplantae</taxon>
        <taxon>Streptophyta</taxon>
        <taxon>Embryophyta</taxon>
        <taxon>Tracheophyta</taxon>
        <taxon>Spermatophyta</taxon>
        <taxon>Magnoliopsida</taxon>
        <taxon>Ranunculales</taxon>
        <taxon>Menispermaceae</taxon>
        <taxon>Menispermoideae</taxon>
        <taxon>Cissampelideae</taxon>
        <taxon>Stephania</taxon>
    </lineage>
</organism>
<dbReference type="Proteomes" id="UP001419268">
    <property type="component" value="Unassembled WGS sequence"/>
</dbReference>
<dbReference type="Gene3D" id="2.170.150.80">
    <property type="entry name" value="NAC domain"/>
    <property type="match status" value="1"/>
</dbReference>
<evidence type="ECO:0000313" key="8">
    <source>
        <dbReference type="Proteomes" id="UP001419268"/>
    </source>
</evidence>
<dbReference type="Pfam" id="PF02365">
    <property type="entry name" value="NAM"/>
    <property type="match status" value="1"/>
</dbReference>
<reference evidence="7 8" key="1">
    <citation type="submission" date="2024-01" db="EMBL/GenBank/DDBJ databases">
        <title>Genome assemblies of Stephania.</title>
        <authorList>
            <person name="Yang L."/>
        </authorList>
    </citation>
    <scope>NUCLEOTIDE SEQUENCE [LARGE SCALE GENOMIC DNA]</scope>
    <source>
        <strain evidence="7">JXDWG</strain>
        <tissue evidence="7">Leaf</tissue>
    </source>
</reference>
<keyword evidence="4" id="KW-0539">Nucleus</keyword>
<dbReference type="PANTHER" id="PTHR31719:SF43">
    <property type="entry name" value="NAC TRANSCRIPTION FACTOR 56"/>
    <property type="match status" value="1"/>
</dbReference>
<dbReference type="InterPro" id="IPR036093">
    <property type="entry name" value="NAC_dom_sf"/>
</dbReference>
<keyword evidence="1" id="KW-0805">Transcription regulation</keyword>
<keyword evidence="8" id="KW-1185">Reference proteome</keyword>
<dbReference type="AlphaFoldDB" id="A0AAP0EIN4"/>
<evidence type="ECO:0000256" key="5">
    <source>
        <dbReference type="SAM" id="MobiDB-lite"/>
    </source>
</evidence>
<dbReference type="InterPro" id="IPR003441">
    <property type="entry name" value="NAC-dom"/>
</dbReference>
<sequence length="463" mass="53836">MITGAGEDHDDDKEKVVGNENGAANGRENKEEAEILMSEEEILEELREQEKKLSQQNKELKQAYWNVRDFYKEQQQERALLEELNSRRLQNEMMNNNNSNILHRQLPWGLTFNPTDEDLMRYLRAKVDNIQLPFVDPILEFDVFTVDHPSQLFYLQRHKYLRNTACMLLRLVNAEGLMNETHVYFYVKKSGKVRSAAMNIWIAATVQINIFSSEGEMMGERRSLVYYNSKEKIPAKKTRWIMNEYRLPDPQPAIMSGSPSKDPFWTLCKIGETGRTSGDDDQVLPPPRPQPQAQQQPHQILQQVDNVELVPQEVTGGSFGGKDYQRGGAYRRIGSLLLPDQLDDNSTDDEEVGDDQDWIENLESTLEVDDEEQQPLQQLPLIHQQFDQQHQPWPQVLQQHTDDNIITVEDYDDIPPCIFLDEYQGNFDSWMETIKKRGHDDQQQQVYDEEEPSPKRAKARVAN</sequence>